<evidence type="ECO:0000259" key="2">
    <source>
        <dbReference type="Pfam" id="PF17897"/>
    </source>
</evidence>
<organism evidence="3 4">
    <name type="scientific">Heterodermia speciosa</name>
    <dbReference type="NCBI Taxonomy" id="116794"/>
    <lineage>
        <taxon>Eukaryota</taxon>
        <taxon>Fungi</taxon>
        <taxon>Dikarya</taxon>
        <taxon>Ascomycota</taxon>
        <taxon>Pezizomycotina</taxon>
        <taxon>Lecanoromycetes</taxon>
        <taxon>OSLEUM clade</taxon>
        <taxon>Lecanoromycetidae</taxon>
        <taxon>Caliciales</taxon>
        <taxon>Physciaceae</taxon>
        <taxon>Heterodermia</taxon>
    </lineage>
</organism>
<comment type="caution">
    <text evidence="3">The sequence shown here is derived from an EMBL/GenBank/DDBJ whole genome shotgun (WGS) entry which is preliminary data.</text>
</comment>
<feature type="compositionally biased region" description="Polar residues" evidence="1">
    <location>
        <begin position="37"/>
        <end position="46"/>
    </location>
</feature>
<dbReference type="OrthoDB" id="9997027at2759"/>
<dbReference type="Gene3D" id="1.20.144.10">
    <property type="entry name" value="Phosphatidic acid phosphatase type 2/haloperoxidase"/>
    <property type="match status" value="1"/>
</dbReference>
<feature type="non-terminal residue" evidence="3">
    <location>
        <position position="65"/>
    </location>
</feature>
<reference evidence="3" key="1">
    <citation type="submission" date="2021-03" db="EMBL/GenBank/DDBJ databases">
        <authorList>
            <person name="Tagirdzhanova G."/>
        </authorList>
    </citation>
    <scope>NUCLEOTIDE SEQUENCE</scope>
</reference>
<dbReference type="Pfam" id="PF17897">
    <property type="entry name" value="VCPO_N"/>
    <property type="match status" value="1"/>
</dbReference>
<evidence type="ECO:0000313" key="3">
    <source>
        <dbReference type="EMBL" id="CAF9936223.1"/>
    </source>
</evidence>
<evidence type="ECO:0000256" key="1">
    <source>
        <dbReference type="SAM" id="MobiDB-lite"/>
    </source>
</evidence>
<protein>
    <recommendedName>
        <fullName evidence="2">Vanadium chloroperoxidase N-terminal domain-containing protein</fullName>
    </recommendedName>
</protein>
<feature type="domain" description="Vanadium chloroperoxidase N-terminal" evidence="2">
    <location>
        <begin position="12"/>
        <end position="64"/>
    </location>
</feature>
<feature type="region of interest" description="Disordered" evidence="1">
    <location>
        <begin position="37"/>
        <end position="65"/>
    </location>
</feature>
<keyword evidence="4" id="KW-1185">Reference proteome</keyword>
<evidence type="ECO:0000313" key="4">
    <source>
        <dbReference type="Proteomes" id="UP000664521"/>
    </source>
</evidence>
<sequence>MKCVSRVAHPSLVVRVLHIAIKDAYFAIKPDKSGVATTHLTRNPADSTFRLPDTRGDTDATNAVV</sequence>
<name>A0A8H3GAQ2_9LECA</name>
<accession>A0A8H3GAQ2</accession>
<dbReference type="AlphaFoldDB" id="A0A8H3GAQ2"/>
<dbReference type="Proteomes" id="UP000664521">
    <property type="component" value="Unassembled WGS sequence"/>
</dbReference>
<proteinExistence type="predicted"/>
<dbReference type="InterPro" id="IPR041067">
    <property type="entry name" value="VCPO_N"/>
</dbReference>
<gene>
    <name evidence="3" type="ORF">HETSPECPRED_010264</name>
</gene>
<dbReference type="EMBL" id="CAJPDS010000090">
    <property type="protein sequence ID" value="CAF9936223.1"/>
    <property type="molecule type" value="Genomic_DNA"/>
</dbReference>